<dbReference type="GO" id="GO:0046872">
    <property type="term" value="F:metal ion binding"/>
    <property type="evidence" value="ECO:0007669"/>
    <property type="project" value="UniProtKB-UniRule"/>
</dbReference>
<feature type="binding site" evidence="13 15">
    <location>
        <position position="443"/>
    </location>
    <ligand>
        <name>IMP</name>
        <dbReference type="ChEBI" id="CHEBI:58053"/>
    </ligand>
</feature>
<evidence type="ECO:0000259" key="22">
    <source>
        <dbReference type="PROSITE" id="PS51371"/>
    </source>
</evidence>
<keyword evidence="6 13" id="KW-0332">GMP biosynthesis</keyword>
<reference evidence="24" key="2">
    <citation type="submission" date="2012-01" db="EMBL/GenBank/DDBJ databases">
        <title>Noncontiguous Finished sequence of chromosome of Saccharomonospora glauca K62.</title>
        <authorList>
            <consortium name="US DOE Joint Genome Institute"/>
            <person name="Lucas S."/>
            <person name="Han J."/>
            <person name="Lapidus A."/>
            <person name="Cheng J.-F."/>
            <person name="Goodwin L."/>
            <person name="Pitluck S."/>
            <person name="Peters L."/>
            <person name="Mikhailova N."/>
            <person name="Held B."/>
            <person name="Detter J.C."/>
            <person name="Han C."/>
            <person name="Tapia R."/>
            <person name="Land M."/>
            <person name="Hauser L."/>
            <person name="Kyrpides N."/>
            <person name="Ivanova N."/>
            <person name="Pagani I."/>
            <person name="Brambilla E.-M."/>
            <person name="Klenk H.-P."/>
            <person name="Woyke T."/>
        </authorList>
    </citation>
    <scope>NUCLEOTIDE SEQUENCE [LARGE SCALE GENOMIC DNA]</scope>
    <source>
        <strain evidence="24">K62</strain>
    </source>
</reference>
<evidence type="ECO:0000256" key="16">
    <source>
        <dbReference type="PIRSR" id="PIRSR000130-3"/>
    </source>
</evidence>
<feature type="domain" description="CBS" evidence="22">
    <location>
        <begin position="114"/>
        <end position="170"/>
    </location>
</feature>
<dbReference type="Proteomes" id="UP000005087">
    <property type="component" value="Chromosome"/>
</dbReference>
<comment type="activity regulation">
    <text evidence="13">Mycophenolic acid (MPA) is a non-competitive inhibitor that prevents formation of the closed enzyme conformation by binding to the same site as the amobile flap. In contrast, mizoribine monophosphate (MZP) is a competitive inhibitor that induces the closed conformation. MPA is a potent inhibitor of mammalian IMPDHs but a poor inhibitor of the bacterial enzymes. MZP is a more potent inhibitor of bacterial IMPDH.</text>
</comment>
<feature type="binding site" evidence="16">
    <location>
        <begin position="268"/>
        <end position="270"/>
    </location>
    <ligand>
        <name>NAD(+)</name>
        <dbReference type="ChEBI" id="CHEBI:57540"/>
    </ligand>
</feature>
<keyword evidence="7 13" id="KW-0658">Purine biosynthesis</keyword>
<feature type="binding site" evidence="13">
    <location>
        <position position="496"/>
    </location>
    <ligand>
        <name>K(+)</name>
        <dbReference type="ChEBI" id="CHEBI:29103"/>
        <note>ligand shared between two tetrameric partners</note>
    </ligand>
</feature>
<dbReference type="PROSITE" id="PS51371">
    <property type="entry name" value="CBS"/>
    <property type="match status" value="2"/>
</dbReference>
<dbReference type="EMBL" id="CM001484">
    <property type="protein sequence ID" value="EIE97485.1"/>
    <property type="molecule type" value="Genomic_DNA"/>
</dbReference>
<feature type="binding site" description="in other chain" evidence="13 17">
    <location>
        <position position="326"/>
    </location>
    <ligand>
        <name>K(+)</name>
        <dbReference type="ChEBI" id="CHEBI:29103"/>
        <note>ligand shared between two tetrameric partners</note>
    </ligand>
</feature>
<evidence type="ECO:0000256" key="3">
    <source>
        <dbReference type="ARBA" id="ARBA00011881"/>
    </source>
</evidence>
<evidence type="ECO:0000256" key="9">
    <source>
        <dbReference type="ARBA" id="ARBA00023002"/>
    </source>
</evidence>
<dbReference type="GO" id="GO:0006177">
    <property type="term" value="P:GMP biosynthetic process"/>
    <property type="evidence" value="ECO:0007669"/>
    <property type="project" value="UniProtKB-UniRule"/>
</dbReference>
<dbReference type="Pfam" id="PF00478">
    <property type="entry name" value="IMPDH"/>
    <property type="match status" value="1"/>
</dbReference>
<dbReference type="AlphaFoldDB" id="I1CXR1"/>
<proteinExistence type="inferred from homology"/>
<evidence type="ECO:0000313" key="23">
    <source>
        <dbReference type="EMBL" id="EIE97485.1"/>
    </source>
</evidence>
<keyword evidence="5" id="KW-0677">Repeat</keyword>
<dbReference type="RefSeq" id="WP_005461483.1">
    <property type="nucleotide sequence ID" value="NZ_CM001484.1"/>
</dbReference>
<feature type="binding site" description="in other chain" evidence="13 17">
    <location>
        <position position="321"/>
    </location>
    <ligand>
        <name>K(+)</name>
        <dbReference type="ChEBI" id="CHEBI:29103"/>
        <note>ligand shared between two tetrameric partners</note>
    </ligand>
</feature>
<keyword evidence="11 18" id="KW-0129">CBS domain</keyword>
<comment type="function">
    <text evidence="13">Catalyzes the conversion of inosine 5'-phosphate (IMP) to xanthosine 5'-phosphate (XMP), the first committed and rate-limiting step in the de novo synthesis of guanine nucleotides, and therefore plays an important role in the regulation of cell growth.</text>
</comment>
<feature type="binding site" description="in other chain" evidence="13 17">
    <location>
        <position position="323"/>
    </location>
    <ligand>
        <name>K(+)</name>
        <dbReference type="ChEBI" id="CHEBI:29103"/>
        <note>ligand shared between two tetrameric partners</note>
    </ligand>
</feature>
<dbReference type="OrthoDB" id="9805398at2"/>
<name>I1CXR1_9PSEU</name>
<dbReference type="CDD" id="cd00381">
    <property type="entry name" value="IMPDH"/>
    <property type="match status" value="1"/>
</dbReference>
<dbReference type="STRING" id="928724.SacglDRAFT_00534"/>
<protein>
    <recommendedName>
        <fullName evidence="13 20">Inosine-5'-monophosphate dehydrogenase</fullName>
        <shortName evidence="13">IMP dehydrogenase</shortName>
        <shortName evidence="13">IMPD</shortName>
        <shortName evidence="13">IMPDH</shortName>
        <ecNumber evidence="13 20">1.1.1.205</ecNumber>
    </recommendedName>
</protein>
<reference evidence="23 24" key="1">
    <citation type="submission" date="2011-09" db="EMBL/GenBank/DDBJ databases">
        <authorList>
            <consortium name="US DOE Joint Genome Institute (JGI-PGF)"/>
            <person name="Lucas S."/>
            <person name="Han J."/>
            <person name="Lapidus A."/>
            <person name="Cheng J.-F."/>
            <person name="Goodwin L."/>
            <person name="Pitluck S."/>
            <person name="Peters L."/>
            <person name="Land M.L."/>
            <person name="Hauser L."/>
            <person name="Brambilla E."/>
            <person name="Klenk H.-P."/>
            <person name="Woyke T.J."/>
        </authorList>
    </citation>
    <scope>NUCLEOTIDE SEQUENCE [LARGE SCALE GENOMIC DNA]</scope>
    <source>
        <strain evidence="23 24">K62</strain>
    </source>
</reference>
<feature type="binding site" evidence="13">
    <location>
        <position position="498"/>
    </location>
    <ligand>
        <name>K(+)</name>
        <dbReference type="ChEBI" id="CHEBI:29103"/>
        <note>ligand shared between two tetrameric partners</note>
    </ligand>
</feature>
<comment type="subunit">
    <text evidence="3 13">Homotetramer.</text>
</comment>
<evidence type="ECO:0000256" key="19">
    <source>
        <dbReference type="RuleBase" id="RU003927"/>
    </source>
</evidence>
<evidence type="ECO:0000313" key="24">
    <source>
        <dbReference type="Proteomes" id="UP000005087"/>
    </source>
</evidence>
<keyword evidence="4 13" id="KW-0479">Metal-binding</keyword>
<dbReference type="SMART" id="SM00116">
    <property type="entry name" value="CBS"/>
    <property type="match status" value="2"/>
</dbReference>
<feature type="active site" description="Thioimidate intermediate" evidence="13 14">
    <location>
        <position position="326"/>
    </location>
</feature>
<dbReference type="CDD" id="cd04601">
    <property type="entry name" value="CBS_pair_IMPDH"/>
    <property type="match status" value="1"/>
</dbReference>
<evidence type="ECO:0000256" key="10">
    <source>
        <dbReference type="ARBA" id="ARBA00023027"/>
    </source>
</evidence>
<comment type="similarity">
    <text evidence="2 13 19">Belongs to the IMPDH/GMPR family.</text>
</comment>
<dbReference type="InterPro" id="IPR013785">
    <property type="entry name" value="Aldolase_TIM"/>
</dbReference>
<feature type="binding site" evidence="13 16">
    <location>
        <begin position="319"/>
        <end position="321"/>
    </location>
    <ligand>
        <name>NAD(+)</name>
        <dbReference type="ChEBI" id="CHEBI:57540"/>
    </ligand>
</feature>
<dbReference type="FunFam" id="3.20.20.70:FF:000003">
    <property type="entry name" value="GMP reductase"/>
    <property type="match status" value="1"/>
</dbReference>
<keyword evidence="24" id="KW-1185">Reference proteome</keyword>
<evidence type="ECO:0000256" key="14">
    <source>
        <dbReference type="PIRSR" id="PIRSR000130-1"/>
    </source>
</evidence>
<dbReference type="GO" id="GO:0000166">
    <property type="term" value="F:nucleotide binding"/>
    <property type="evidence" value="ECO:0007669"/>
    <property type="project" value="UniProtKB-UniRule"/>
</dbReference>
<dbReference type="GO" id="GO:0003938">
    <property type="term" value="F:IMP dehydrogenase activity"/>
    <property type="evidence" value="ECO:0007669"/>
    <property type="project" value="UniProtKB-UniRule"/>
</dbReference>
<comment type="pathway">
    <text evidence="13 20">Purine metabolism; XMP biosynthesis via de novo pathway; XMP from IMP: step 1/1.</text>
</comment>
<feature type="binding site" evidence="13">
    <location>
        <position position="497"/>
    </location>
    <ligand>
        <name>K(+)</name>
        <dbReference type="ChEBI" id="CHEBI:29103"/>
        <note>ligand shared between two tetrameric partners</note>
    </ligand>
</feature>
<dbReference type="InterPro" id="IPR005990">
    <property type="entry name" value="IMP_DH"/>
</dbReference>
<dbReference type="eggNOG" id="COG0516">
    <property type="taxonomic scope" value="Bacteria"/>
</dbReference>
<feature type="region of interest" description="Disordered" evidence="21">
    <location>
        <begin position="1"/>
        <end position="20"/>
    </location>
</feature>
<keyword evidence="8 13" id="KW-0630">Potassium</keyword>
<feature type="binding site" evidence="13 15">
    <location>
        <begin position="359"/>
        <end position="361"/>
    </location>
    <ligand>
        <name>IMP</name>
        <dbReference type="ChEBI" id="CHEBI:58053"/>
    </ligand>
</feature>
<dbReference type="InterPro" id="IPR001093">
    <property type="entry name" value="IMP_DH_GMPRt"/>
</dbReference>
<evidence type="ECO:0000256" key="11">
    <source>
        <dbReference type="ARBA" id="ARBA00023122"/>
    </source>
</evidence>
<feature type="binding site" evidence="13 15">
    <location>
        <position position="324"/>
    </location>
    <ligand>
        <name>IMP</name>
        <dbReference type="ChEBI" id="CHEBI:58053"/>
    </ligand>
</feature>
<accession>I1CXR1</accession>
<evidence type="ECO:0000256" key="2">
    <source>
        <dbReference type="ARBA" id="ARBA00005502"/>
    </source>
</evidence>
<evidence type="ECO:0000256" key="7">
    <source>
        <dbReference type="ARBA" id="ARBA00022755"/>
    </source>
</evidence>
<dbReference type="PROSITE" id="PS00487">
    <property type="entry name" value="IMP_DH_GMP_RED"/>
    <property type="match status" value="1"/>
</dbReference>
<evidence type="ECO:0000256" key="15">
    <source>
        <dbReference type="PIRSR" id="PIRSR000130-2"/>
    </source>
</evidence>
<evidence type="ECO:0000256" key="12">
    <source>
        <dbReference type="ARBA" id="ARBA00048028"/>
    </source>
</evidence>
<dbReference type="NCBIfam" id="TIGR01302">
    <property type="entry name" value="IMP_dehydrog"/>
    <property type="match status" value="1"/>
</dbReference>
<dbReference type="SUPFAM" id="SSF51412">
    <property type="entry name" value="Inosine monophosphate dehydrogenase (IMPDH)"/>
    <property type="match status" value="1"/>
</dbReference>
<keyword evidence="10 13" id="KW-0520">NAD</keyword>
<feature type="binding site" evidence="13">
    <location>
        <position position="268"/>
    </location>
    <ligand>
        <name>NAD(+)</name>
        <dbReference type="ChEBI" id="CHEBI:57540"/>
    </ligand>
</feature>
<evidence type="ECO:0000256" key="21">
    <source>
        <dbReference type="SAM" id="MobiDB-lite"/>
    </source>
</evidence>
<comment type="cofactor">
    <cofactor evidence="1 13">
        <name>K(+)</name>
        <dbReference type="ChEBI" id="CHEBI:29103"/>
    </cofactor>
</comment>
<feature type="binding site" evidence="13 15">
    <location>
        <begin position="406"/>
        <end position="410"/>
    </location>
    <ligand>
        <name>IMP</name>
        <dbReference type="ChEBI" id="CHEBI:58053"/>
    </ligand>
</feature>
<comment type="catalytic activity">
    <reaction evidence="12 13 20">
        <text>IMP + NAD(+) + H2O = XMP + NADH + H(+)</text>
        <dbReference type="Rhea" id="RHEA:11708"/>
        <dbReference type="ChEBI" id="CHEBI:15377"/>
        <dbReference type="ChEBI" id="CHEBI:15378"/>
        <dbReference type="ChEBI" id="CHEBI:57464"/>
        <dbReference type="ChEBI" id="CHEBI:57540"/>
        <dbReference type="ChEBI" id="CHEBI:57945"/>
        <dbReference type="ChEBI" id="CHEBI:58053"/>
        <dbReference type="EC" id="1.1.1.205"/>
    </reaction>
</comment>
<dbReference type="Gene3D" id="3.20.20.70">
    <property type="entry name" value="Aldolase class I"/>
    <property type="match status" value="1"/>
</dbReference>
<evidence type="ECO:0000256" key="20">
    <source>
        <dbReference type="RuleBase" id="RU003928"/>
    </source>
</evidence>
<dbReference type="GO" id="GO:0006183">
    <property type="term" value="P:GTP biosynthetic process"/>
    <property type="evidence" value="ECO:0007669"/>
    <property type="project" value="TreeGrafter"/>
</dbReference>
<dbReference type="HOGENOM" id="CLU_022552_2_1_11"/>
<keyword evidence="9 13" id="KW-0560">Oxidoreductase</keyword>
<comment type="caution">
    <text evidence="13">Lacks conserved residue(s) required for the propagation of feature annotation.</text>
</comment>
<evidence type="ECO:0000256" key="18">
    <source>
        <dbReference type="PROSITE-ProRule" id="PRU00703"/>
    </source>
</evidence>
<feature type="domain" description="CBS" evidence="22">
    <location>
        <begin position="174"/>
        <end position="231"/>
    </location>
</feature>
<dbReference type="SUPFAM" id="SSF54631">
    <property type="entry name" value="CBS-domain pair"/>
    <property type="match status" value="1"/>
</dbReference>
<evidence type="ECO:0000256" key="17">
    <source>
        <dbReference type="PIRSR" id="PIRSR000130-4"/>
    </source>
</evidence>
<dbReference type="EC" id="1.1.1.205" evidence="13 20"/>
<evidence type="ECO:0000256" key="5">
    <source>
        <dbReference type="ARBA" id="ARBA00022737"/>
    </source>
</evidence>
<dbReference type="SMART" id="SM01240">
    <property type="entry name" value="IMPDH"/>
    <property type="match status" value="1"/>
</dbReference>
<sequence length="514" mass="53364">MTNDTVPAGLLSSESEETGGAPDKFAMLGLTFDDVLLLPAESDVIPSGVDTSTNLTRNVRLNIPVVSAAMDTVTEARMAIAMARQGGLGVLQRNLPIEEQAQAVEVVKRSEAGMVTDPVTCSPDDTLAEVDALCARFRISGVPVTDSSGTLVGIITNRDMRFEVDYSKPVREVMTKAPLVTAQVGVTADAALGLLRRHKVEKLPIVDGDGKLRGLITVKDFVKTEQYPNATKDPDGRLVVGAAVGVGEDGFQRAMALADAGVDVLMVDTAHGHSRGVLDMVARLKKELGSTVDVVGGNVATRAGAQALVDAGADAVKVGVGPGSICTTRVVAGVGVPQISAIYEADKACRPAGVPVIGDGGIQYSGDIVKAIAAGASSVMLGSLLAGTAEAPGELILVNGKQYKTYRGMGSLGAMASRGGNRSYSKDRYAQDDVLSEDKLVPEGIEGRIPFRGPLAGVIHQLVGGLRSGMGYAGAATIPELQRAQLVRITSAGLKESHPHDVTMTVESPNYTAR</sequence>
<dbReference type="PANTHER" id="PTHR11911:SF111">
    <property type="entry name" value="INOSINE-5'-MONOPHOSPHATE DEHYDROGENASE"/>
    <property type="match status" value="1"/>
</dbReference>
<dbReference type="eggNOG" id="COG0517">
    <property type="taxonomic scope" value="Bacteria"/>
</dbReference>
<evidence type="ECO:0000256" key="1">
    <source>
        <dbReference type="ARBA" id="ARBA00001958"/>
    </source>
</evidence>
<evidence type="ECO:0000256" key="4">
    <source>
        <dbReference type="ARBA" id="ARBA00022723"/>
    </source>
</evidence>
<dbReference type="Pfam" id="PF00571">
    <property type="entry name" value="CBS"/>
    <property type="match status" value="2"/>
</dbReference>
<feature type="active site" description="Proton acceptor" evidence="13 14">
    <location>
        <position position="428"/>
    </location>
</feature>
<dbReference type="InterPro" id="IPR015875">
    <property type="entry name" value="IMP_DH/GMP_Rdtase_CS"/>
</dbReference>
<dbReference type="PIRSF" id="PIRSF000130">
    <property type="entry name" value="IMPDH"/>
    <property type="match status" value="1"/>
</dbReference>
<dbReference type="InterPro" id="IPR000644">
    <property type="entry name" value="CBS_dom"/>
</dbReference>
<dbReference type="UniPathway" id="UPA00601">
    <property type="reaction ID" value="UER00295"/>
</dbReference>
<dbReference type="PANTHER" id="PTHR11911">
    <property type="entry name" value="INOSINE-5-MONOPHOSPHATE DEHYDROGENASE RELATED"/>
    <property type="match status" value="1"/>
</dbReference>
<evidence type="ECO:0000256" key="8">
    <source>
        <dbReference type="ARBA" id="ARBA00022958"/>
    </source>
</evidence>
<dbReference type="HAMAP" id="MF_01964">
    <property type="entry name" value="IMPDH"/>
    <property type="match status" value="1"/>
</dbReference>
<evidence type="ECO:0000256" key="13">
    <source>
        <dbReference type="HAMAP-Rule" id="MF_01964"/>
    </source>
</evidence>
<gene>
    <name evidence="13" type="primary">guaB</name>
    <name evidence="23" type="ORF">SacglDRAFT_00534</name>
</gene>
<evidence type="ECO:0000256" key="6">
    <source>
        <dbReference type="ARBA" id="ARBA00022749"/>
    </source>
</evidence>
<dbReference type="InterPro" id="IPR046342">
    <property type="entry name" value="CBS_dom_sf"/>
</dbReference>
<feature type="binding site" evidence="13 15">
    <location>
        <begin position="382"/>
        <end position="383"/>
    </location>
    <ligand>
        <name>IMP</name>
        <dbReference type="ChEBI" id="CHEBI:58053"/>
    </ligand>
</feature>
<organism evidence="23 24">
    <name type="scientific">Saccharomonospora glauca K62</name>
    <dbReference type="NCBI Taxonomy" id="928724"/>
    <lineage>
        <taxon>Bacteria</taxon>
        <taxon>Bacillati</taxon>
        <taxon>Actinomycetota</taxon>
        <taxon>Actinomycetes</taxon>
        <taxon>Pseudonocardiales</taxon>
        <taxon>Pseudonocardiaceae</taxon>
        <taxon>Saccharomonospora</taxon>
    </lineage>
</organism>